<organism evidence="9 10">
    <name type="scientific">Stenomitos frigidus ULC18</name>
    <dbReference type="NCBI Taxonomy" id="2107698"/>
    <lineage>
        <taxon>Bacteria</taxon>
        <taxon>Bacillati</taxon>
        <taxon>Cyanobacteriota</taxon>
        <taxon>Cyanophyceae</taxon>
        <taxon>Leptolyngbyales</taxon>
        <taxon>Leptolyngbyaceae</taxon>
        <taxon>Stenomitos</taxon>
    </lineage>
</organism>
<feature type="domain" description="Ribosome maturation factor RimM PRC barrel" evidence="8">
    <location>
        <begin position="155"/>
        <end position="226"/>
    </location>
</feature>
<comment type="function">
    <text evidence="5">An accessory protein needed during the final step in the assembly of 30S ribosomal subunit, possibly for assembly of the head region. Essential for efficient processing of 16S rRNA. May be needed both before and after RbfA during the maturation of 16S rRNA. It has affinity for free ribosomal 30S subunits but not for 70S ribosomes.</text>
</comment>
<keyword evidence="3 5" id="KW-0698">rRNA processing</keyword>
<reference evidence="9 10" key="2">
    <citation type="submission" date="2018-03" db="EMBL/GenBank/DDBJ databases">
        <title>The ancient ancestry and fast evolution of plastids.</title>
        <authorList>
            <person name="Moore K.R."/>
            <person name="Magnabosco C."/>
            <person name="Momper L."/>
            <person name="Gold D.A."/>
            <person name="Bosak T."/>
            <person name="Fournier G.P."/>
        </authorList>
    </citation>
    <scope>NUCLEOTIDE SEQUENCE [LARGE SCALE GENOMIC DNA]</scope>
    <source>
        <strain evidence="9 10">ULC18</strain>
    </source>
</reference>
<evidence type="ECO:0000256" key="1">
    <source>
        <dbReference type="ARBA" id="ARBA00022490"/>
    </source>
</evidence>
<dbReference type="PANTHER" id="PTHR33692:SF1">
    <property type="entry name" value="RIBOSOME MATURATION FACTOR RIMM"/>
    <property type="match status" value="1"/>
</dbReference>
<dbReference type="InterPro" id="IPR002676">
    <property type="entry name" value="RimM_N"/>
</dbReference>
<proteinExistence type="inferred from homology"/>
<comment type="subunit">
    <text evidence="5">Binds ribosomal protein uS19.</text>
</comment>
<evidence type="ECO:0000313" key="9">
    <source>
        <dbReference type="EMBL" id="PSB27322.1"/>
    </source>
</evidence>
<dbReference type="SUPFAM" id="SSF50447">
    <property type="entry name" value="Translation proteins"/>
    <property type="match status" value="1"/>
</dbReference>
<feature type="domain" description="RimM N-terminal" evidence="7">
    <location>
        <begin position="57"/>
        <end position="140"/>
    </location>
</feature>
<dbReference type="OrthoDB" id="9810331at2"/>
<keyword evidence="4 5" id="KW-0143">Chaperone</keyword>
<keyword evidence="10" id="KW-1185">Reference proteome</keyword>
<dbReference type="GO" id="GO:0043022">
    <property type="term" value="F:ribosome binding"/>
    <property type="evidence" value="ECO:0007669"/>
    <property type="project" value="InterPro"/>
</dbReference>
<dbReference type="NCBIfam" id="TIGR02273">
    <property type="entry name" value="16S_RimM"/>
    <property type="match status" value="1"/>
</dbReference>
<dbReference type="EMBL" id="PVWK01000095">
    <property type="protein sequence ID" value="PSB27322.1"/>
    <property type="molecule type" value="Genomic_DNA"/>
</dbReference>
<dbReference type="InterPro" id="IPR011961">
    <property type="entry name" value="RimM"/>
</dbReference>
<comment type="caution">
    <text evidence="9">The sequence shown here is derived from an EMBL/GenBank/DDBJ whole genome shotgun (WGS) entry which is preliminary data.</text>
</comment>
<dbReference type="GO" id="GO:0005737">
    <property type="term" value="C:cytoplasm"/>
    <property type="evidence" value="ECO:0007669"/>
    <property type="project" value="UniProtKB-SubCell"/>
</dbReference>
<dbReference type="Gene3D" id="2.40.30.60">
    <property type="entry name" value="RimM"/>
    <property type="match status" value="1"/>
</dbReference>
<evidence type="ECO:0000259" key="8">
    <source>
        <dbReference type="Pfam" id="PF24986"/>
    </source>
</evidence>
<comment type="similarity">
    <text evidence="5">Belongs to the RimM family.</text>
</comment>
<dbReference type="HAMAP" id="MF_00014">
    <property type="entry name" value="Ribosome_mat_RimM"/>
    <property type="match status" value="1"/>
</dbReference>
<name>A0A2T1E3I7_9CYAN</name>
<dbReference type="InterPro" id="IPR011033">
    <property type="entry name" value="PRC_barrel-like_sf"/>
</dbReference>
<comment type="domain">
    <text evidence="5">The PRC barrel domain binds ribosomal protein uS19.</text>
</comment>
<protein>
    <recommendedName>
        <fullName evidence="5">Ribosome maturation factor RimM</fullName>
    </recommendedName>
</protein>
<dbReference type="RefSeq" id="WP_106257419.1">
    <property type="nucleotide sequence ID" value="NZ_CAWNSW010000109.1"/>
</dbReference>
<gene>
    <name evidence="5" type="primary">rimM</name>
    <name evidence="9" type="ORF">C7B82_16670</name>
</gene>
<dbReference type="Gene3D" id="2.30.30.240">
    <property type="entry name" value="PRC-barrel domain"/>
    <property type="match status" value="1"/>
</dbReference>
<accession>A0A2T1E3I7</accession>
<keyword evidence="1 5" id="KW-0963">Cytoplasm</keyword>
<evidence type="ECO:0000256" key="4">
    <source>
        <dbReference type="ARBA" id="ARBA00023186"/>
    </source>
</evidence>
<dbReference type="GO" id="GO:0006364">
    <property type="term" value="P:rRNA processing"/>
    <property type="evidence" value="ECO:0007669"/>
    <property type="project" value="UniProtKB-UniRule"/>
</dbReference>
<dbReference type="InterPro" id="IPR036976">
    <property type="entry name" value="RimM_N_sf"/>
</dbReference>
<dbReference type="InterPro" id="IPR056792">
    <property type="entry name" value="PRC_RimM"/>
</dbReference>
<dbReference type="Pfam" id="PF24986">
    <property type="entry name" value="PRC_RimM"/>
    <property type="match status" value="1"/>
</dbReference>
<dbReference type="SUPFAM" id="SSF50346">
    <property type="entry name" value="PRC-barrel domain"/>
    <property type="match status" value="1"/>
</dbReference>
<dbReference type="Proteomes" id="UP000239576">
    <property type="component" value="Unassembled WGS sequence"/>
</dbReference>
<dbReference type="InterPro" id="IPR009000">
    <property type="entry name" value="Transl_B-barrel_sf"/>
</dbReference>
<dbReference type="AlphaFoldDB" id="A0A2T1E3I7"/>
<dbReference type="GO" id="GO:0005840">
    <property type="term" value="C:ribosome"/>
    <property type="evidence" value="ECO:0007669"/>
    <property type="project" value="InterPro"/>
</dbReference>
<evidence type="ECO:0000256" key="2">
    <source>
        <dbReference type="ARBA" id="ARBA00022517"/>
    </source>
</evidence>
<keyword evidence="2 5" id="KW-0690">Ribosome biogenesis</keyword>
<dbReference type="Pfam" id="PF01782">
    <property type="entry name" value="RimM"/>
    <property type="match status" value="1"/>
</dbReference>
<evidence type="ECO:0000313" key="10">
    <source>
        <dbReference type="Proteomes" id="UP000239576"/>
    </source>
</evidence>
<evidence type="ECO:0000256" key="3">
    <source>
        <dbReference type="ARBA" id="ARBA00022552"/>
    </source>
</evidence>
<reference evidence="10" key="1">
    <citation type="submission" date="2018-02" db="EMBL/GenBank/DDBJ databases">
        <authorList>
            <person name="Moore K."/>
            <person name="Momper L."/>
        </authorList>
    </citation>
    <scope>NUCLEOTIDE SEQUENCE [LARGE SCALE GENOMIC DNA]</scope>
    <source>
        <strain evidence="10">ULC18</strain>
    </source>
</reference>
<sequence>MSERNPELEQPTPVDSTRQKAKTRRKKAEEKRQKAEGKRQNTDTPYPTPHTPHFLPIGKIVAAQGMKGEVRVYPESDFPERFLEPGTRWLLRLHASTPEPIELVRGRYLDGKGLYVVQFAGVTDRTQAEALHDCKLFVPEGDRPPLEDGEFHILDLIGLEVFDQATQVLVGTVVSIIQAGNDILEVQREPVPEKKLQTLLIPFVEAIVPLVDLPQRRIEITPPPGLIE</sequence>
<evidence type="ECO:0000256" key="6">
    <source>
        <dbReference type="SAM" id="MobiDB-lite"/>
    </source>
</evidence>
<evidence type="ECO:0000256" key="5">
    <source>
        <dbReference type="HAMAP-Rule" id="MF_00014"/>
    </source>
</evidence>
<evidence type="ECO:0000259" key="7">
    <source>
        <dbReference type="Pfam" id="PF01782"/>
    </source>
</evidence>
<dbReference type="GO" id="GO:0042274">
    <property type="term" value="P:ribosomal small subunit biogenesis"/>
    <property type="evidence" value="ECO:0007669"/>
    <property type="project" value="UniProtKB-UniRule"/>
</dbReference>
<dbReference type="PANTHER" id="PTHR33692">
    <property type="entry name" value="RIBOSOME MATURATION FACTOR RIMM"/>
    <property type="match status" value="1"/>
</dbReference>
<feature type="region of interest" description="Disordered" evidence="6">
    <location>
        <begin position="1"/>
        <end position="53"/>
    </location>
</feature>
<comment type="subcellular location">
    <subcellularLocation>
        <location evidence="5">Cytoplasm</location>
    </subcellularLocation>
</comment>
<feature type="compositionally biased region" description="Basic and acidic residues" evidence="6">
    <location>
        <begin position="27"/>
        <end position="41"/>
    </location>
</feature>